<dbReference type="Proteomes" id="UP000834106">
    <property type="component" value="Chromosome 23"/>
</dbReference>
<name>A0AAD2AFW7_9LAMI</name>
<dbReference type="AlphaFoldDB" id="A0AAD2AFW7"/>
<dbReference type="PANTHER" id="PTHR46087:SF11">
    <property type="entry name" value="PROTEIN SEMI-ROLLED LEAF 2"/>
    <property type="match status" value="1"/>
</dbReference>
<gene>
    <name evidence="3" type="ORF">FPE_LOCUS34348</name>
</gene>
<evidence type="ECO:0000259" key="2">
    <source>
        <dbReference type="Pfam" id="PF01207"/>
    </source>
</evidence>
<keyword evidence="4" id="KW-1185">Reference proteome</keyword>
<dbReference type="SUPFAM" id="SSF51395">
    <property type="entry name" value="FMN-linked oxidoreductases"/>
    <property type="match status" value="1"/>
</dbReference>
<dbReference type="Pfam" id="PF01207">
    <property type="entry name" value="Dus"/>
    <property type="match status" value="1"/>
</dbReference>
<dbReference type="InterPro" id="IPR055296">
    <property type="entry name" value="SRL2-like"/>
</dbReference>
<feature type="region of interest" description="Disordered" evidence="1">
    <location>
        <begin position="133"/>
        <end position="152"/>
    </location>
</feature>
<proteinExistence type="predicted"/>
<dbReference type="Gene3D" id="3.20.20.70">
    <property type="entry name" value="Aldolase class I"/>
    <property type="match status" value="1"/>
</dbReference>
<feature type="domain" description="DUS-like FMN-binding" evidence="2">
    <location>
        <begin position="21"/>
        <end position="91"/>
    </location>
</feature>
<reference evidence="3" key="1">
    <citation type="submission" date="2023-05" db="EMBL/GenBank/DDBJ databases">
        <authorList>
            <person name="Huff M."/>
        </authorList>
    </citation>
    <scope>NUCLEOTIDE SEQUENCE</scope>
</reference>
<evidence type="ECO:0000313" key="3">
    <source>
        <dbReference type="EMBL" id="CAI9786918.1"/>
    </source>
</evidence>
<sequence length="303" mass="33892">MSLFDAEGQASEWALLRRHSSEDLFGVQICGAYPDTVSRTVELIEKHCMVDFVDINMKGAGSALLTKPMRMKSVIEASSRAVDTPVTIKIVHATLDNYERDIQNEEDDERGKAHHNWVDDVVRWEGRGTPSVGGEFSPSHMNIRPRPGKKDPSLLTREEVEAPKIWAEICIQRMVELGKESTTMRRIFDPMFVYFDAGRHWVPQHGLATIVLSDMSYFMENSVVRSILGRSPSRPLCLQCMPGSINGICVQQKTWFGGKIIEGGYGILSSHLGKNSSACMSMSSGFVNAERDYSFKRGGQNEI</sequence>
<evidence type="ECO:0000313" key="4">
    <source>
        <dbReference type="Proteomes" id="UP000834106"/>
    </source>
</evidence>
<evidence type="ECO:0000256" key="1">
    <source>
        <dbReference type="SAM" id="MobiDB-lite"/>
    </source>
</evidence>
<protein>
    <recommendedName>
        <fullName evidence="2">DUS-like FMN-binding domain-containing protein</fullName>
    </recommendedName>
</protein>
<dbReference type="InterPro" id="IPR035587">
    <property type="entry name" value="DUS-like_FMN-bd"/>
</dbReference>
<organism evidence="3 4">
    <name type="scientific">Fraxinus pennsylvanica</name>
    <dbReference type="NCBI Taxonomy" id="56036"/>
    <lineage>
        <taxon>Eukaryota</taxon>
        <taxon>Viridiplantae</taxon>
        <taxon>Streptophyta</taxon>
        <taxon>Embryophyta</taxon>
        <taxon>Tracheophyta</taxon>
        <taxon>Spermatophyta</taxon>
        <taxon>Magnoliopsida</taxon>
        <taxon>eudicotyledons</taxon>
        <taxon>Gunneridae</taxon>
        <taxon>Pentapetalae</taxon>
        <taxon>asterids</taxon>
        <taxon>lamiids</taxon>
        <taxon>Lamiales</taxon>
        <taxon>Oleaceae</taxon>
        <taxon>Oleeae</taxon>
        <taxon>Fraxinus</taxon>
    </lineage>
</organism>
<dbReference type="InterPro" id="IPR013785">
    <property type="entry name" value="Aldolase_TIM"/>
</dbReference>
<dbReference type="PANTHER" id="PTHR46087">
    <property type="entry name" value="PUTATIVE, EXPRESSED-RELATED"/>
    <property type="match status" value="1"/>
</dbReference>
<dbReference type="EMBL" id="OU503058">
    <property type="protein sequence ID" value="CAI9786918.1"/>
    <property type="molecule type" value="Genomic_DNA"/>
</dbReference>
<accession>A0AAD2AFW7</accession>